<proteinExistence type="predicted"/>
<dbReference type="Proteomes" id="UP001431776">
    <property type="component" value="Unassembled WGS sequence"/>
</dbReference>
<dbReference type="AlphaFoldDB" id="A0AAW6TZ32"/>
<comment type="caution">
    <text evidence="2">The sequence shown here is derived from an EMBL/GenBank/DDBJ whole genome shotgun (WGS) entry which is preliminary data.</text>
</comment>
<gene>
    <name evidence="2" type="ORF">QJ522_04395</name>
</gene>
<evidence type="ECO:0000313" key="3">
    <source>
        <dbReference type="Proteomes" id="UP001431776"/>
    </source>
</evidence>
<dbReference type="SUPFAM" id="SSF56059">
    <property type="entry name" value="Glutathione synthetase ATP-binding domain-like"/>
    <property type="match status" value="1"/>
</dbReference>
<dbReference type="EMBL" id="JASCXX010000004">
    <property type="protein sequence ID" value="MDI6448273.1"/>
    <property type="molecule type" value="Genomic_DNA"/>
</dbReference>
<feature type="domain" description="Alpha-L-glutamate ligase-related protein ATP-grasp" evidence="1">
    <location>
        <begin position="76"/>
        <end position="342"/>
    </location>
</feature>
<organism evidence="2 3">
    <name type="scientific">Anaerobaca lacustris</name>
    <dbReference type="NCBI Taxonomy" id="3044600"/>
    <lineage>
        <taxon>Bacteria</taxon>
        <taxon>Pseudomonadati</taxon>
        <taxon>Planctomycetota</taxon>
        <taxon>Phycisphaerae</taxon>
        <taxon>Sedimentisphaerales</taxon>
        <taxon>Anaerobacaceae</taxon>
        <taxon>Anaerobaca</taxon>
    </lineage>
</organism>
<evidence type="ECO:0000259" key="1">
    <source>
        <dbReference type="Pfam" id="PF14397"/>
    </source>
</evidence>
<reference evidence="2" key="1">
    <citation type="submission" date="2023-05" db="EMBL/GenBank/DDBJ databases">
        <title>Anaerotaeda fermentans gen. nov., sp. nov., a novel anaerobic planctomycete of the new family within the order Sedimentisphaerales isolated from Taman Peninsula, Russia.</title>
        <authorList>
            <person name="Khomyakova M.A."/>
            <person name="Merkel A.Y."/>
            <person name="Slobodkin A.I."/>
        </authorList>
    </citation>
    <scope>NUCLEOTIDE SEQUENCE</scope>
    <source>
        <strain evidence="2">M17dextr</strain>
    </source>
</reference>
<sequence>MRRRLLHRARQIIDVARYARRASPAYRVSAITLFARTVPICLKHQFSGAEAYRLGLFDPTTQAADLSHYCSRKRLTKIQRSLNPPSLAPLLRNKAIFYRFCLAHGIPVPALYAVVFGPTRGWTYRDRAAAGIEQWATFLERDLPAEFVIKPVEAAFGHGVMLFRRQDDRFIDPAGTLFRAAALCESLCTNGRHDGFLIQERLHNHPQLLELTGVEYLQTVRMTTLVDADHRAHVIHAACKLIAGSNVTDNFHGGITGNIQACVDLRDGRLFRPVTASPDTPGYNTLRKHPNTGLDIEGFHLPLWDQACTLVRKAAVQFLPVRTIGWDVAMTPSGPIIVEGNIWWNPPNQHRNLHTILQTIRDLCPFLA</sequence>
<evidence type="ECO:0000313" key="2">
    <source>
        <dbReference type="EMBL" id="MDI6448273.1"/>
    </source>
</evidence>
<dbReference type="Pfam" id="PF14397">
    <property type="entry name" value="ATPgrasp_ST"/>
    <property type="match status" value="1"/>
</dbReference>
<keyword evidence="3" id="KW-1185">Reference proteome</keyword>
<protein>
    <submittedName>
        <fullName evidence="2">Sugar-transfer associated ATP-grasp domain-containing protein</fullName>
    </submittedName>
</protein>
<dbReference type="InterPro" id="IPR039523">
    <property type="entry name" value="RimK-rel_E_lig_ATP-grasp"/>
</dbReference>
<dbReference type="RefSeq" id="WP_349243681.1">
    <property type="nucleotide sequence ID" value="NZ_JASCXX010000004.1"/>
</dbReference>
<accession>A0AAW6TZ32</accession>
<name>A0AAW6TZ32_9BACT</name>